<feature type="region of interest" description="Disordered" evidence="2">
    <location>
        <begin position="1"/>
        <end position="54"/>
    </location>
</feature>
<dbReference type="InterPro" id="IPR036737">
    <property type="entry name" value="OmpA-like_sf"/>
</dbReference>
<accession>A0ABX2TF08</accession>
<evidence type="ECO:0000259" key="4">
    <source>
        <dbReference type="PROSITE" id="PS51123"/>
    </source>
</evidence>
<dbReference type="CDD" id="cd07185">
    <property type="entry name" value="OmpA_C-like"/>
    <property type="match status" value="1"/>
</dbReference>
<name>A0ABX2TF08_9PROT</name>
<gene>
    <name evidence="5" type="primary">tssL</name>
    <name evidence="5" type="ORF">HND93_17975</name>
</gene>
<feature type="compositionally biased region" description="Low complexity" evidence="2">
    <location>
        <begin position="41"/>
        <end position="54"/>
    </location>
</feature>
<feature type="compositionally biased region" description="Pro residues" evidence="2">
    <location>
        <begin position="14"/>
        <end position="40"/>
    </location>
</feature>
<keyword evidence="1 3" id="KW-0472">Membrane</keyword>
<comment type="caution">
    <text evidence="5">The sequence shown here is derived from an EMBL/GenBank/DDBJ whole genome shotgun (WGS) entry which is preliminary data.</text>
</comment>
<dbReference type="PANTHER" id="PTHR38033">
    <property type="entry name" value="MEMBRANE PROTEIN-RELATED"/>
    <property type="match status" value="1"/>
</dbReference>
<dbReference type="Pfam" id="PF00691">
    <property type="entry name" value="OmpA"/>
    <property type="match status" value="1"/>
</dbReference>
<keyword evidence="3" id="KW-1133">Transmembrane helix</keyword>
<dbReference type="NCBIfam" id="NF038228">
    <property type="entry name" value="IcmH_DotU_IVB"/>
    <property type="match status" value="1"/>
</dbReference>
<dbReference type="PROSITE" id="PS51123">
    <property type="entry name" value="OMPA_2"/>
    <property type="match status" value="1"/>
</dbReference>
<organism evidence="5 6">
    <name type="scientific">Azospirillum oleiclasticum</name>
    <dbReference type="NCBI Taxonomy" id="2735135"/>
    <lineage>
        <taxon>Bacteria</taxon>
        <taxon>Pseudomonadati</taxon>
        <taxon>Pseudomonadota</taxon>
        <taxon>Alphaproteobacteria</taxon>
        <taxon>Rhodospirillales</taxon>
        <taxon>Azospirillaceae</taxon>
        <taxon>Azospirillum</taxon>
    </lineage>
</organism>
<sequence length="457" mass="49360">MRPMAFHRPGAPAATPPAPPHGFPPPHAAASPPPTAPPPLSATGPAPSFGPPGSAAMDDGVLAALASLGQNPLLSTAAPILALVVRVRDLPTHRDVDSLRERVIVEMQRFETTAIQAGLTADQIRVGRYALCATIDDVVLATPWGGQSVWATKSLVSTIHRETWGGERFFELLEQMVQEPRRYLSELELFYACLSLGFEGRYRVLPRGYAELARLRDALYRAIRRERGDFERELSPHWRGITDRYRPLGAVVPLWVTGAVLAALLMFLYMWFAFALGERTDGVQARLATLLPDRPVEIARLTPPPAPAVPAPSSALQRVTDFLDAEVKAGQVSVLAGNGGGVVVRVLASLFLSGSDTVDAKWRPLIDKVGQAVAAEKGPIQVVGHTDNVPIRSIRFPSNQELSVARAEMVAGLVGRVLGSRDRLSSEGRGDTEPIASNATPQGRQQNRRIEVILEAP</sequence>
<protein>
    <submittedName>
        <fullName evidence="5">Type VI secretion system protein TssL</fullName>
    </submittedName>
</protein>
<dbReference type="Gene3D" id="1.25.40.590">
    <property type="entry name" value="Type IV / VI secretion system, DotU"/>
    <property type="match status" value="1"/>
</dbReference>
<dbReference type="InterPro" id="IPR017733">
    <property type="entry name" value="OmpA-like_dom_proteobacteria"/>
</dbReference>
<evidence type="ECO:0000313" key="6">
    <source>
        <dbReference type="Proteomes" id="UP000584642"/>
    </source>
</evidence>
<feature type="domain" description="OmpA-like" evidence="4">
    <location>
        <begin position="338"/>
        <end position="457"/>
    </location>
</feature>
<dbReference type="SUPFAM" id="SSF103088">
    <property type="entry name" value="OmpA-like"/>
    <property type="match status" value="1"/>
</dbReference>
<dbReference type="NCBIfam" id="TIGR03349">
    <property type="entry name" value="IV_VI_DotU"/>
    <property type="match status" value="1"/>
</dbReference>
<evidence type="ECO:0000256" key="2">
    <source>
        <dbReference type="SAM" id="MobiDB-lite"/>
    </source>
</evidence>
<dbReference type="InterPro" id="IPR038522">
    <property type="entry name" value="T4/T6SS_DotU_sf"/>
</dbReference>
<dbReference type="PANTHER" id="PTHR38033:SF1">
    <property type="entry name" value="DOTU FAMILY TYPE IV_VI SECRETION SYSTEM PROTEIN"/>
    <property type="match status" value="1"/>
</dbReference>
<dbReference type="Gene3D" id="3.30.1330.60">
    <property type="entry name" value="OmpA-like domain"/>
    <property type="match status" value="1"/>
</dbReference>
<keyword evidence="3" id="KW-0812">Transmembrane</keyword>
<keyword evidence="6" id="KW-1185">Reference proteome</keyword>
<dbReference type="Pfam" id="PF09850">
    <property type="entry name" value="DotU"/>
    <property type="match status" value="1"/>
</dbReference>
<evidence type="ECO:0000256" key="3">
    <source>
        <dbReference type="SAM" id="Phobius"/>
    </source>
</evidence>
<evidence type="ECO:0000256" key="1">
    <source>
        <dbReference type="PROSITE-ProRule" id="PRU00473"/>
    </source>
</evidence>
<feature type="region of interest" description="Disordered" evidence="2">
    <location>
        <begin position="422"/>
        <end position="449"/>
    </location>
</feature>
<dbReference type="InterPro" id="IPR006665">
    <property type="entry name" value="OmpA-like"/>
</dbReference>
<reference evidence="5 6" key="1">
    <citation type="submission" date="2020-05" db="EMBL/GenBank/DDBJ databases">
        <title>Azospirillum oleiclasticum sp. nov, a nitrogen-fixing and heavy crude oil-emulsifying bacterium isolated from the crude oil of Yumen Oilfield.</title>
        <authorList>
            <person name="Wu D."/>
            <person name="Cai M."/>
            <person name="Zhang X."/>
        </authorList>
    </citation>
    <scope>NUCLEOTIDE SEQUENCE [LARGE SCALE GENOMIC DNA]</scope>
    <source>
        <strain evidence="5 6">ROY-1-1-2</strain>
    </source>
</reference>
<feature type="compositionally biased region" description="Basic and acidic residues" evidence="2">
    <location>
        <begin position="422"/>
        <end position="432"/>
    </location>
</feature>
<evidence type="ECO:0000313" key="5">
    <source>
        <dbReference type="EMBL" id="NYZ21604.1"/>
    </source>
</evidence>
<dbReference type="Proteomes" id="UP000584642">
    <property type="component" value="Unassembled WGS sequence"/>
</dbReference>
<dbReference type="EMBL" id="JABFDB010000012">
    <property type="protein sequence ID" value="NYZ21604.1"/>
    <property type="molecule type" value="Genomic_DNA"/>
</dbReference>
<feature type="transmembrane region" description="Helical" evidence="3">
    <location>
        <begin position="248"/>
        <end position="272"/>
    </location>
</feature>
<dbReference type="NCBIfam" id="TIGR03350">
    <property type="entry name" value="type_VI_ompA"/>
    <property type="match status" value="1"/>
</dbReference>
<proteinExistence type="predicted"/>
<feature type="compositionally biased region" description="Polar residues" evidence="2">
    <location>
        <begin position="435"/>
        <end position="445"/>
    </location>
</feature>
<dbReference type="InterPro" id="IPR017732">
    <property type="entry name" value="T4/T6SS_DotU"/>
</dbReference>